<keyword evidence="2" id="KW-0812">Transmembrane</keyword>
<evidence type="ECO:0000256" key="1">
    <source>
        <dbReference type="SAM" id="MobiDB-lite"/>
    </source>
</evidence>
<dbReference type="AlphaFoldDB" id="A0A9P0BJS2"/>
<evidence type="ECO:0000259" key="3">
    <source>
        <dbReference type="Pfam" id="PF16178"/>
    </source>
</evidence>
<keyword evidence="2" id="KW-1133">Transmembrane helix</keyword>
<keyword evidence="2" id="KW-0472">Membrane</keyword>
<keyword evidence="5" id="KW-1185">Reference proteome</keyword>
<feature type="region of interest" description="Disordered" evidence="1">
    <location>
        <begin position="279"/>
        <end position="332"/>
    </location>
</feature>
<gene>
    <name evidence="4" type="ORF">MELIAE_LOCUS13143</name>
</gene>
<sequence>MQQNLPAKVKSSAGLTDNILDYVAKGRTGGATFFEDGRRKVYYILVISLSSTSKNVEIMQEAIRKLEDMGLEFEQDLGIGIPVKFIKIHISDYLAKHYIYTYDIQKEYLDNFNYTDVKPDHCSFFKIPPLKKDPFSGLSMESLTINKIRIINTMLKHVSFGSDEDMKEFKPESVFKNSKRKVDACWYIGENYPPGHELEYQKTENYYYINYYKSFNVIVLELIILFFYVLIQILIPKVPLSIKKLTGIDRTNISNPYNKIFNENLDIAPLDYVNESNVKLTNEEETNEDPEYEELDDEENEEETNEKPEYDDEDEDEEQDDDENDHLFRYRR</sequence>
<organism evidence="4 5">
    <name type="scientific">Brassicogethes aeneus</name>
    <name type="common">Rape pollen beetle</name>
    <name type="synonym">Meligethes aeneus</name>
    <dbReference type="NCBI Taxonomy" id="1431903"/>
    <lineage>
        <taxon>Eukaryota</taxon>
        <taxon>Metazoa</taxon>
        <taxon>Ecdysozoa</taxon>
        <taxon>Arthropoda</taxon>
        <taxon>Hexapoda</taxon>
        <taxon>Insecta</taxon>
        <taxon>Pterygota</taxon>
        <taxon>Neoptera</taxon>
        <taxon>Endopterygota</taxon>
        <taxon>Coleoptera</taxon>
        <taxon>Polyphaga</taxon>
        <taxon>Cucujiformia</taxon>
        <taxon>Nitidulidae</taxon>
        <taxon>Meligethinae</taxon>
        <taxon>Brassicogethes</taxon>
    </lineage>
</organism>
<evidence type="ECO:0000313" key="4">
    <source>
        <dbReference type="EMBL" id="CAH0564650.1"/>
    </source>
</evidence>
<protein>
    <recommendedName>
        <fullName evidence="3">Anoctamin dimerisation domain-containing protein</fullName>
    </recommendedName>
</protein>
<dbReference type="Proteomes" id="UP001154078">
    <property type="component" value="Chromosome 9"/>
</dbReference>
<feature type="compositionally biased region" description="Acidic residues" evidence="1">
    <location>
        <begin position="283"/>
        <end position="324"/>
    </location>
</feature>
<dbReference type="EMBL" id="OV121140">
    <property type="protein sequence ID" value="CAH0564650.1"/>
    <property type="molecule type" value="Genomic_DNA"/>
</dbReference>
<dbReference type="GO" id="GO:0046983">
    <property type="term" value="F:protein dimerization activity"/>
    <property type="evidence" value="ECO:0007669"/>
    <property type="project" value="InterPro"/>
</dbReference>
<proteinExistence type="predicted"/>
<reference evidence="4" key="1">
    <citation type="submission" date="2021-12" db="EMBL/GenBank/DDBJ databases">
        <authorList>
            <person name="King R."/>
        </authorList>
    </citation>
    <scope>NUCLEOTIDE SEQUENCE</scope>
</reference>
<accession>A0A9P0BJS2</accession>
<dbReference type="InterPro" id="IPR032394">
    <property type="entry name" value="Anoct_dimer"/>
</dbReference>
<feature type="domain" description="Anoctamin dimerisation" evidence="3">
    <location>
        <begin position="33"/>
        <end position="107"/>
    </location>
</feature>
<dbReference type="Pfam" id="PF16178">
    <property type="entry name" value="Anoct_dimer"/>
    <property type="match status" value="1"/>
</dbReference>
<feature type="transmembrane region" description="Helical" evidence="2">
    <location>
        <begin position="215"/>
        <end position="235"/>
    </location>
</feature>
<evidence type="ECO:0000256" key="2">
    <source>
        <dbReference type="SAM" id="Phobius"/>
    </source>
</evidence>
<evidence type="ECO:0000313" key="5">
    <source>
        <dbReference type="Proteomes" id="UP001154078"/>
    </source>
</evidence>
<dbReference type="OrthoDB" id="296386at2759"/>
<name>A0A9P0BJS2_BRAAE</name>